<dbReference type="Proteomes" id="UP000266272">
    <property type="component" value="Unassembled WGS sequence"/>
</dbReference>
<dbReference type="OrthoDB" id="405996at2759"/>
<dbReference type="InterPro" id="IPR002013">
    <property type="entry name" value="SAC_dom"/>
</dbReference>
<dbReference type="PROSITE" id="PS50275">
    <property type="entry name" value="SAC"/>
    <property type="match status" value="1"/>
</dbReference>
<dbReference type="GO" id="GO:0043812">
    <property type="term" value="F:phosphatidylinositol-4-phosphate phosphatase activity"/>
    <property type="evidence" value="ECO:0007669"/>
    <property type="project" value="TreeGrafter"/>
</dbReference>
<accession>A0A395N834</accession>
<dbReference type="AlphaFoldDB" id="A0A395N834"/>
<feature type="compositionally biased region" description="Acidic residues" evidence="1">
    <location>
        <begin position="136"/>
        <end position="153"/>
    </location>
</feature>
<protein>
    <submittedName>
        <fullName evidence="4">Phosphoinositide phosphatase</fullName>
    </submittedName>
</protein>
<reference evidence="4 5" key="1">
    <citation type="journal article" date="2018" name="PLoS Pathog.">
        <title>Evolution of structural diversity of trichothecenes, a family of toxins produced by plant pathogenic and entomopathogenic fungi.</title>
        <authorList>
            <person name="Proctor R.H."/>
            <person name="McCormick S.P."/>
            <person name="Kim H.S."/>
            <person name="Cardoza R.E."/>
            <person name="Stanley A.M."/>
            <person name="Lindo L."/>
            <person name="Kelly A."/>
            <person name="Brown D.W."/>
            <person name="Lee T."/>
            <person name="Vaughan M.M."/>
            <person name="Alexander N.J."/>
            <person name="Busman M."/>
            <person name="Gutierrez S."/>
        </authorList>
    </citation>
    <scope>NUCLEOTIDE SEQUENCE [LARGE SCALE GENOMIC DNA]</scope>
    <source>
        <strain evidence="4 5">IBT 40837</strain>
    </source>
</reference>
<comment type="caution">
    <text evidence="4">The sequence shown here is derived from an EMBL/GenBank/DDBJ whole genome shotgun (WGS) entry which is preliminary data.</text>
</comment>
<proteinExistence type="predicted"/>
<evidence type="ECO:0000313" key="4">
    <source>
        <dbReference type="EMBL" id="RFU72286.1"/>
    </source>
</evidence>
<feature type="domain" description="HSac2" evidence="3">
    <location>
        <begin position="700"/>
        <end position="850"/>
    </location>
</feature>
<name>A0A395N834_TRIAR</name>
<dbReference type="STRING" id="490622.A0A395N834"/>
<sequence>MPGLARKVLVFAAVDGLIIQPLSSKGQKPFQPTRVNYGDASVSSAARDQVPDSAKSDSWYEALGVIGLITVSRLTYLVTITRREQVAQVFGLPIYVVTQVAVTPCSSQSDAEESVRKTARLLQTEAPNNVNNDAESSSDEDSEIPIATPDEEVDDEIIGKGNALQDPKSSVSSVAEDVIRRRGSYGRFAQRWFSRSGWTVDQRRTMGMSNSPTSTPPLAQSASPTPVVNLGTLEETDENLLVPASALLPKLLRTIQVLFGSSHSFYFSYDLDITRSPSDSSSVADPNSSLYTQVKKTFFWNRNILQPFIQAGQDALALPLMQGFIGQKTFVADSQPPQVDDPGTESMELADLSPSPSAPSSPPSGTARHSIELRPSERSYLITLISRRSTKRAGLRYLRRGIDEDGFTANFVETEQVLSSPTWDNSSPLYSFTQIRGSIPLFFTQTAYALKPVPVLQHSEEANYNAAKQHFERLSKSYGALQIVNLVEKHGIEEPIGTQYQNTIERINDGLDDGAKIPFEWFDFHQVCRGMKFENVSHLLSRLKDQLETLSSTVKTNGELVRKQRGVLRTNCMDCLDRTNVCQSSFAKHMLDLQLKEQGIDMSAQLDQETAWFNTLWADNGDAVSKQYASTSAMKGDYTRTRKRDYRGALNDLGISLTRLYSGMVNDYFSQAAIDFLLGNVTAKVFEEFEIDMMTKDPAVSVEKMRERAVELCQKRVVADVSEEFHGGWVLISPNAANVLKSWPMEEVVLLLTDAALYLCRFDWDLDKVSSFERVNLASITNIKIGAYITSTISQPHMNETRNVGFLVSYQPGKSDVRRRNTRTLSTRDAPKFKATGEPQPSPAGFAGLFSGSNAPKEPVIRKLAFKAPYADSSTPASGAGPRQTELQKIDTICSEIERLAFERQLVKSGGERKRLVEKGDIISLDAAKRSTGLLEQLGHSLKKLVWA</sequence>
<feature type="region of interest" description="Disordered" evidence="1">
    <location>
        <begin position="815"/>
        <end position="840"/>
    </location>
</feature>
<dbReference type="Pfam" id="PF02383">
    <property type="entry name" value="Syja_N"/>
    <property type="match status" value="1"/>
</dbReference>
<evidence type="ECO:0000259" key="2">
    <source>
        <dbReference type="PROSITE" id="PS50275"/>
    </source>
</evidence>
<dbReference type="PANTHER" id="PTHR45662">
    <property type="entry name" value="PHOSPHATIDYLINOSITIDE PHOSPHATASE SAC1"/>
    <property type="match status" value="1"/>
</dbReference>
<feature type="region of interest" description="Disordered" evidence="1">
    <location>
        <begin position="122"/>
        <end position="153"/>
    </location>
</feature>
<dbReference type="PROSITE" id="PS51791">
    <property type="entry name" value="HSAC2"/>
    <property type="match status" value="1"/>
</dbReference>
<dbReference type="InterPro" id="IPR022158">
    <property type="entry name" value="Inositol_phosphatase"/>
</dbReference>
<dbReference type="InterPro" id="IPR034753">
    <property type="entry name" value="hSac2"/>
</dbReference>
<feature type="region of interest" description="Disordered" evidence="1">
    <location>
        <begin position="332"/>
        <end position="370"/>
    </location>
</feature>
<feature type="domain" description="SAC" evidence="2">
    <location>
        <begin position="261"/>
        <end position="630"/>
    </location>
</feature>
<dbReference type="PANTHER" id="PTHR45662:SF7">
    <property type="entry name" value="SACI DOMAIN PROTEIN (AFU_ORTHOLOGUE AFUA_1G15890)"/>
    <property type="match status" value="1"/>
</dbReference>
<dbReference type="GO" id="GO:0005783">
    <property type="term" value="C:endoplasmic reticulum"/>
    <property type="evidence" value="ECO:0007669"/>
    <property type="project" value="TreeGrafter"/>
</dbReference>
<dbReference type="GO" id="GO:0046856">
    <property type="term" value="P:phosphatidylinositol dephosphorylation"/>
    <property type="evidence" value="ECO:0007669"/>
    <property type="project" value="TreeGrafter"/>
</dbReference>
<evidence type="ECO:0000256" key="1">
    <source>
        <dbReference type="SAM" id="MobiDB-lite"/>
    </source>
</evidence>
<dbReference type="EMBL" id="PXOA01000896">
    <property type="protein sequence ID" value="RFU72286.1"/>
    <property type="molecule type" value="Genomic_DNA"/>
</dbReference>
<evidence type="ECO:0000313" key="5">
    <source>
        <dbReference type="Proteomes" id="UP000266272"/>
    </source>
</evidence>
<evidence type="ECO:0000259" key="3">
    <source>
        <dbReference type="PROSITE" id="PS51791"/>
    </source>
</evidence>
<organism evidence="4 5">
    <name type="scientific">Trichoderma arundinaceum</name>
    <dbReference type="NCBI Taxonomy" id="490622"/>
    <lineage>
        <taxon>Eukaryota</taxon>
        <taxon>Fungi</taxon>
        <taxon>Dikarya</taxon>
        <taxon>Ascomycota</taxon>
        <taxon>Pezizomycotina</taxon>
        <taxon>Sordariomycetes</taxon>
        <taxon>Hypocreomycetidae</taxon>
        <taxon>Hypocreales</taxon>
        <taxon>Hypocreaceae</taxon>
        <taxon>Trichoderma</taxon>
    </lineage>
</organism>
<gene>
    <name evidence="4" type="ORF">TARUN_9965</name>
</gene>
<dbReference type="Pfam" id="PF12456">
    <property type="entry name" value="hSac2"/>
    <property type="match status" value="1"/>
</dbReference>
<keyword evidence="5" id="KW-1185">Reference proteome</keyword>